<organism evidence="1 2">
    <name type="scientific">Lipomyces kononenkoae</name>
    <name type="common">Yeast</name>
    <dbReference type="NCBI Taxonomy" id="34357"/>
    <lineage>
        <taxon>Eukaryota</taxon>
        <taxon>Fungi</taxon>
        <taxon>Dikarya</taxon>
        <taxon>Ascomycota</taxon>
        <taxon>Saccharomycotina</taxon>
        <taxon>Lipomycetes</taxon>
        <taxon>Lipomycetales</taxon>
        <taxon>Lipomycetaceae</taxon>
        <taxon>Lipomyces</taxon>
    </lineage>
</organism>
<name>A0ACC3SWP1_LIPKO</name>
<protein>
    <submittedName>
        <fullName evidence="1">Uncharacterized protein</fullName>
    </submittedName>
</protein>
<reference evidence="2" key="1">
    <citation type="journal article" date="2024" name="Front. Bioeng. Biotechnol.">
        <title>Genome-scale model development and genomic sequencing of the oleaginous clade Lipomyces.</title>
        <authorList>
            <person name="Czajka J.J."/>
            <person name="Han Y."/>
            <person name="Kim J."/>
            <person name="Mondo S.J."/>
            <person name="Hofstad B.A."/>
            <person name="Robles A."/>
            <person name="Haridas S."/>
            <person name="Riley R."/>
            <person name="LaButti K."/>
            <person name="Pangilinan J."/>
            <person name="Andreopoulos W."/>
            <person name="Lipzen A."/>
            <person name="Yan J."/>
            <person name="Wang M."/>
            <person name="Ng V."/>
            <person name="Grigoriev I.V."/>
            <person name="Spatafora J.W."/>
            <person name="Magnuson J.K."/>
            <person name="Baker S.E."/>
            <person name="Pomraning K.R."/>
        </authorList>
    </citation>
    <scope>NUCLEOTIDE SEQUENCE [LARGE SCALE GENOMIC DNA]</scope>
    <source>
        <strain evidence="2">CBS 7786</strain>
    </source>
</reference>
<evidence type="ECO:0000313" key="2">
    <source>
        <dbReference type="Proteomes" id="UP001433508"/>
    </source>
</evidence>
<accession>A0ACC3SWP1</accession>
<dbReference type="Proteomes" id="UP001433508">
    <property type="component" value="Unassembled WGS sequence"/>
</dbReference>
<comment type="caution">
    <text evidence="1">The sequence shown here is derived from an EMBL/GenBank/DDBJ whole genome shotgun (WGS) entry which is preliminary data.</text>
</comment>
<keyword evidence="2" id="KW-1185">Reference proteome</keyword>
<proteinExistence type="predicted"/>
<gene>
    <name evidence="1" type="ORF">V1525DRAFT_380276</name>
</gene>
<dbReference type="EMBL" id="MU971397">
    <property type="protein sequence ID" value="KAK9236067.1"/>
    <property type="molecule type" value="Genomic_DNA"/>
</dbReference>
<sequence length="583" mass="64791">MPSAPAFPRISTHDQSHSESVHPSSDNISDDDSRNQDDSERVTWRTSDTPRQRKTTAPASTRQNANKSSIGRQGANPRSEKFAAFRPQGQLQATHYRHASDKCVANSSAPSSRLPLRPLSRSQLNTRSPTPAGALKAVDNARELMIHSDDIEEESDLGLDFVCKWKSDSDAESSQVQLRRESVTQQNISTRAAPKWRPDRRKMNLESEEDSDTIENISSQEDTVRGRHSKVRVVDDIESQVPSLPTAGCDAIEDTSQVLDTQLRDSPAVIRYSRAGVIDLDLIPSSASHSIVVSQAKDVTTGESEDLLPEKPFKTPKSFWPHFAPLTPSSSGNTKPLVTASQIAQRIQQQPYYYDMESTPQLSASKLGYCQTPTVSKTIQQNKCQSRYTTGIAGLVASWVVKVHSDVQLNALVGNVSPSVGLSKRRADNLDIDKTARFKPTRGLRTYEFWKVVLNNKGYSYGSKNYAGFTLVHLQRCGRQQEYSSDDDFGIDSPGDGEIAWAFLFDATNASSLVPTSTGPNDVSLMSVMLSDTRLTKGTILRLYKPVWRVEWTDQDMDAFFKAGYDSYSDKRVIVCINWQIVE</sequence>
<evidence type="ECO:0000313" key="1">
    <source>
        <dbReference type="EMBL" id="KAK9236067.1"/>
    </source>
</evidence>